<dbReference type="GO" id="GO:0016757">
    <property type="term" value="F:glycosyltransferase activity"/>
    <property type="evidence" value="ECO:0007669"/>
    <property type="project" value="UniProtKB-KW"/>
</dbReference>
<keyword evidence="3" id="KW-0808">Transferase</keyword>
<dbReference type="InterPro" id="IPR029044">
    <property type="entry name" value="Nucleotide-diphossugar_trans"/>
</dbReference>
<evidence type="ECO:0000256" key="2">
    <source>
        <dbReference type="ARBA" id="ARBA00022676"/>
    </source>
</evidence>
<protein>
    <recommendedName>
        <fullName evidence="5">Glycosyltransferase 2-like domain-containing protein</fullName>
    </recommendedName>
</protein>
<keyword evidence="2" id="KW-0328">Glycosyltransferase</keyword>
<dbReference type="PANTHER" id="PTHR43179:SF12">
    <property type="entry name" value="GALACTOFURANOSYLTRANSFERASE GLFT2"/>
    <property type="match status" value="1"/>
</dbReference>
<proteinExistence type="inferred from homology"/>
<comment type="caution">
    <text evidence="4">The sequence shown here is derived from an EMBL/GenBank/DDBJ whole genome shotgun (WGS) entry which is preliminary data.</text>
</comment>
<organism evidence="4">
    <name type="scientific">marine sediment metagenome</name>
    <dbReference type="NCBI Taxonomy" id="412755"/>
    <lineage>
        <taxon>unclassified sequences</taxon>
        <taxon>metagenomes</taxon>
        <taxon>ecological metagenomes</taxon>
    </lineage>
</organism>
<dbReference type="AlphaFoldDB" id="X0ZCE7"/>
<name>X0ZCE7_9ZZZZ</name>
<dbReference type="Pfam" id="PF13641">
    <property type="entry name" value="Glyco_tranf_2_3"/>
    <property type="match status" value="1"/>
</dbReference>
<dbReference type="PANTHER" id="PTHR43179">
    <property type="entry name" value="RHAMNOSYLTRANSFERASE WBBL"/>
    <property type="match status" value="1"/>
</dbReference>
<gene>
    <name evidence="4" type="ORF">S01H4_13578</name>
</gene>
<feature type="non-terminal residue" evidence="4">
    <location>
        <position position="1"/>
    </location>
</feature>
<evidence type="ECO:0000256" key="3">
    <source>
        <dbReference type="ARBA" id="ARBA00022679"/>
    </source>
</evidence>
<evidence type="ECO:0008006" key="5">
    <source>
        <dbReference type="Google" id="ProtNLM"/>
    </source>
</evidence>
<sequence length="160" mass="18840">VIWYAGSRMDWENVLASHRGVDEVDIGRYQRMEETDFATGCCMLVKREVFEKIGLFDKKYFLYWEDNDFSQRAKKAGFKVYFAPEAVIWHKNAGSSKSGSFLHDYYLTRNRLLFAFKYASLRAKIALIKESIIKLFKGRKWEKKGIIDFYLGRFGKGGWK</sequence>
<evidence type="ECO:0000256" key="1">
    <source>
        <dbReference type="ARBA" id="ARBA00006739"/>
    </source>
</evidence>
<dbReference type="SUPFAM" id="SSF53448">
    <property type="entry name" value="Nucleotide-diphospho-sugar transferases"/>
    <property type="match status" value="1"/>
</dbReference>
<dbReference type="Gene3D" id="3.90.550.10">
    <property type="entry name" value="Spore Coat Polysaccharide Biosynthesis Protein SpsA, Chain A"/>
    <property type="match status" value="1"/>
</dbReference>
<dbReference type="EMBL" id="BART01005974">
    <property type="protein sequence ID" value="GAG55887.1"/>
    <property type="molecule type" value="Genomic_DNA"/>
</dbReference>
<evidence type="ECO:0000313" key="4">
    <source>
        <dbReference type="EMBL" id="GAG55887.1"/>
    </source>
</evidence>
<comment type="similarity">
    <text evidence="1">Belongs to the glycosyltransferase 2 family.</text>
</comment>
<reference evidence="4" key="1">
    <citation type="journal article" date="2014" name="Front. Microbiol.">
        <title>High frequency of phylogenetically diverse reductive dehalogenase-homologous genes in deep subseafloor sedimentary metagenomes.</title>
        <authorList>
            <person name="Kawai M."/>
            <person name="Futagami T."/>
            <person name="Toyoda A."/>
            <person name="Takaki Y."/>
            <person name="Nishi S."/>
            <person name="Hori S."/>
            <person name="Arai W."/>
            <person name="Tsubouchi T."/>
            <person name="Morono Y."/>
            <person name="Uchiyama I."/>
            <person name="Ito T."/>
            <person name="Fujiyama A."/>
            <person name="Inagaki F."/>
            <person name="Takami H."/>
        </authorList>
    </citation>
    <scope>NUCLEOTIDE SEQUENCE</scope>
    <source>
        <strain evidence="4">Expedition CK06-06</strain>
    </source>
</reference>
<accession>X0ZCE7</accession>